<dbReference type="AlphaFoldDB" id="G3AUR8"/>
<evidence type="ECO:0000256" key="1">
    <source>
        <dbReference type="SAM" id="MobiDB-lite"/>
    </source>
</evidence>
<dbReference type="STRING" id="619300.G3AUR8"/>
<reference evidence="2 3" key="1">
    <citation type="journal article" date="2011" name="Proc. Natl. Acad. Sci. U.S.A.">
        <title>Comparative genomics of xylose-fermenting fungi for enhanced biofuel production.</title>
        <authorList>
            <person name="Wohlbach D.J."/>
            <person name="Kuo A."/>
            <person name="Sato T.K."/>
            <person name="Potts K.M."/>
            <person name="Salamov A.A."/>
            <person name="LaButti K.M."/>
            <person name="Sun H."/>
            <person name="Clum A."/>
            <person name="Pangilinan J.L."/>
            <person name="Lindquist E.A."/>
            <person name="Lucas S."/>
            <person name="Lapidus A."/>
            <person name="Jin M."/>
            <person name="Gunawan C."/>
            <person name="Balan V."/>
            <person name="Dale B.E."/>
            <person name="Jeffries T.W."/>
            <person name="Zinkel R."/>
            <person name="Barry K.W."/>
            <person name="Grigoriev I.V."/>
            <person name="Gasch A.P."/>
        </authorList>
    </citation>
    <scope>NUCLEOTIDE SEQUENCE [LARGE SCALE GENOMIC DNA]</scope>
    <source>
        <strain evidence="3">NRRL Y-27907 / 11-Y1</strain>
    </source>
</reference>
<evidence type="ECO:0000313" key="2">
    <source>
        <dbReference type="EMBL" id="EGW30624.1"/>
    </source>
</evidence>
<sequence>MSTTTHNKDADVFLSPQDGVDTNNKMFTISDSSSSTSSEYSQRAQDQTPRRAHTLPNIRHNYHHQHHNLDFYHGDEQPQFVRDTIKIEDPKNHRFVKKTLNELSFSPVCCHNSTSMNNSIISTASTSSDIFERSLETNNNPRTFITNPETPLHYNLENFTSPILDTTTEILTNPKIKLEEVQLNCFCDDEDLIEVDQDATEVDTEQDTYELPLPPQSFRMSNASSCSSDTNLTPTTSSLRSMPTATIETTMSSNETPVRPRARSIISQTLISTLDNSKGRMTKSASTIQPSYSTMSRHHNHSIIPKLNRRSLSFAGSTKHTRSRVKDDPNAPTIEFYSFADMINHEDLYFPEEEEQEFDIESSSPTFRRANTATNGFRSDGALMEMPFRRSSYTTISAKDYIGVL</sequence>
<dbReference type="GeneID" id="18874759"/>
<proteinExistence type="predicted"/>
<dbReference type="OMA" id="PETPSHY"/>
<accession>G3AUR8</accession>
<organism evidence="3">
    <name type="scientific">Spathaspora passalidarum (strain NRRL Y-27907 / 11-Y1)</name>
    <dbReference type="NCBI Taxonomy" id="619300"/>
    <lineage>
        <taxon>Eukaryota</taxon>
        <taxon>Fungi</taxon>
        <taxon>Dikarya</taxon>
        <taxon>Ascomycota</taxon>
        <taxon>Saccharomycotina</taxon>
        <taxon>Pichiomycetes</taxon>
        <taxon>Debaryomycetaceae</taxon>
        <taxon>Spathaspora</taxon>
    </lineage>
</organism>
<name>G3AUR8_SPAPN</name>
<protein>
    <submittedName>
        <fullName evidence="2">Uncharacterized protein</fullName>
    </submittedName>
</protein>
<feature type="region of interest" description="Disordered" evidence="1">
    <location>
        <begin position="1"/>
        <end position="51"/>
    </location>
</feature>
<evidence type="ECO:0000313" key="3">
    <source>
        <dbReference type="Proteomes" id="UP000000709"/>
    </source>
</evidence>
<dbReference type="Proteomes" id="UP000000709">
    <property type="component" value="Unassembled WGS sequence"/>
</dbReference>
<dbReference type="KEGG" id="spaa:SPAPADRAFT_63452"/>
<dbReference type="HOGENOM" id="CLU_054963_0_0_1"/>
<dbReference type="InParanoid" id="G3AUR8"/>
<dbReference type="RefSeq" id="XP_007377595.1">
    <property type="nucleotide sequence ID" value="XM_007377533.1"/>
</dbReference>
<feature type="compositionally biased region" description="Low complexity" evidence="1">
    <location>
        <begin position="30"/>
        <end position="41"/>
    </location>
</feature>
<feature type="compositionally biased region" description="Polar residues" evidence="1">
    <location>
        <begin position="20"/>
        <end position="29"/>
    </location>
</feature>
<feature type="compositionally biased region" description="Basic and acidic residues" evidence="1">
    <location>
        <begin position="1"/>
        <end position="11"/>
    </location>
</feature>
<dbReference type="OrthoDB" id="5364312at2759"/>
<gene>
    <name evidence="2" type="ORF">SPAPADRAFT_63452</name>
</gene>
<keyword evidence="3" id="KW-1185">Reference proteome</keyword>
<dbReference type="eggNOG" id="ENOG502RMCW">
    <property type="taxonomic scope" value="Eukaryota"/>
</dbReference>
<dbReference type="EMBL" id="GL996505">
    <property type="protein sequence ID" value="EGW30624.1"/>
    <property type="molecule type" value="Genomic_DNA"/>
</dbReference>